<organism evidence="1">
    <name type="scientific">Arundo donax</name>
    <name type="common">Giant reed</name>
    <name type="synonym">Donax arundinaceus</name>
    <dbReference type="NCBI Taxonomy" id="35708"/>
    <lineage>
        <taxon>Eukaryota</taxon>
        <taxon>Viridiplantae</taxon>
        <taxon>Streptophyta</taxon>
        <taxon>Embryophyta</taxon>
        <taxon>Tracheophyta</taxon>
        <taxon>Spermatophyta</taxon>
        <taxon>Magnoliopsida</taxon>
        <taxon>Liliopsida</taxon>
        <taxon>Poales</taxon>
        <taxon>Poaceae</taxon>
        <taxon>PACMAD clade</taxon>
        <taxon>Arundinoideae</taxon>
        <taxon>Arundineae</taxon>
        <taxon>Arundo</taxon>
    </lineage>
</organism>
<reference evidence="1" key="2">
    <citation type="journal article" date="2015" name="Data Brief">
        <title>Shoot transcriptome of the giant reed, Arundo donax.</title>
        <authorList>
            <person name="Barrero R.A."/>
            <person name="Guerrero F.D."/>
            <person name="Moolhuijzen P."/>
            <person name="Goolsby J.A."/>
            <person name="Tidwell J."/>
            <person name="Bellgard S.E."/>
            <person name="Bellgard M.I."/>
        </authorList>
    </citation>
    <scope>NUCLEOTIDE SEQUENCE</scope>
    <source>
        <tissue evidence="1">Shoot tissue taken approximately 20 cm above the soil surface</tissue>
    </source>
</reference>
<name>A0A0A9F7G6_ARUDO</name>
<dbReference type="AlphaFoldDB" id="A0A0A9F7G6"/>
<sequence>MPIIRRSQIEINKSTVWDREDEGLQEVYQQRRLMKGGTNFRDRSLIRMDLVCFRTTTM</sequence>
<dbReference type="EMBL" id="GBRH01190772">
    <property type="protein sequence ID" value="JAE07124.1"/>
    <property type="molecule type" value="Transcribed_RNA"/>
</dbReference>
<protein>
    <submittedName>
        <fullName evidence="1">Uncharacterized protein</fullName>
    </submittedName>
</protein>
<evidence type="ECO:0000313" key="1">
    <source>
        <dbReference type="EMBL" id="JAE07124.1"/>
    </source>
</evidence>
<accession>A0A0A9F7G6</accession>
<proteinExistence type="predicted"/>
<reference evidence="1" key="1">
    <citation type="submission" date="2014-09" db="EMBL/GenBank/DDBJ databases">
        <authorList>
            <person name="Magalhaes I.L.F."/>
            <person name="Oliveira U."/>
            <person name="Santos F.R."/>
            <person name="Vidigal T.H.D.A."/>
            <person name="Brescovit A.D."/>
            <person name="Santos A.J."/>
        </authorList>
    </citation>
    <scope>NUCLEOTIDE SEQUENCE</scope>
    <source>
        <tissue evidence="1">Shoot tissue taken approximately 20 cm above the soil surface</tissue>
    </source>
</reference>